<dbReference type="InterPro" id="IPR045175">
    <property type="entry name" value="M28_fam"/>
</dbReference>
<feature type="domain" description="Peptidase M28" evidence="1">
    <location>
        <begin position="211"/>
        <end position="397"/>
    </location>
</feature>
<evidence type="ECO:0000259" key="1">
    <source>
        <dbReference type="Pfam" id="PF04389"/>
    </source>
</evidence>
<dbReference type="GO" id="GO:0006508">
    <property type="term" value="P:proteolysis"/>
    <property type="evidence" value="ECO:0007669"/>
    <property type="project" value="InterPro"/>
</dbReference>
<comment type="caution">
    <text evidence="2">The sequence shown here is derived from an EMBL/GenBank/DDBJ whole genome shotgun (WGS) entry which is preliminary data.</text>
</comment>
<dbReference type="RefSeq" id="WP_162370210.1">
    <property type="nucleotide sequence ID" value="NZ_JAAEEH010000015.1"/>
</dbReference>
<dbReference type="PANTHER" id="PTHR12147">
    <property type="entry name" value="METALLOPEPTIDASE M28 FAMILY MEMBER"/>
    <property type="match status" value="1"/>
</dbReference>
<keyword evidence="3" id="KW-1185">Reference proteome</keyword>
<dbReference type="InterPro" id="IPR007484">
    <property type="entry name" value="Peptidase_M28"/>
</dbReference>
<dbReference type="EMBL" id="JAAEEH010000015">
    <property type="protein sequence ID" value="NDL67482.1"/>
    <property type="molecule type" value="Genomic_DNA"/>
</dbReference>
<dbReference type="AlphaFoldDB" id="A0A7X5HVL4"/>
<dbReference type="GO" id="GO:0008235">
    <property type="term" value="F:metalloexopeptidase activity"/>
    <property type="evidence" value="ECO:0007669"/>
    <property type="project" value="InterPro"/>
</dbReference>
<gene>
    <name evidence="2" type="ORF">GXN74_06965</name>
</gene>
<dbReference type="SUPFAM" id="SSF53187">
    <property type="entry name" value="Zn-dependent exopeptidases"/>
    <property type="match status" value="1"/>
</dbReference>
<proteinExistence type="predicted"/>
<dbReference type="Gene3D" id="3.50.30.30">
    <property type="match status" value="1"/>
</dbReference>
<organism evidence="2 3">
    <name type="scientific">Anaerotalea alkaliphila</name>
    <dbReference type="NCBI Taxonomy" id="2662126"/>
    <lineage>
        <taxon>Bacteria</taxon>
        <taxon>Bacillati</taxon>
        <taxon>Bacillota</taxon>
        <taxon>Clostridia</taxon>
        <taxon>Eubacteriales</taxon>
        <taxon>Anaerotalea</taxon>
    </lineage>
</organism>
<name>A0A7X5HVL4_9FIRM</name>
<dbReference type="Proteomes" id="UP000461585">
    <property type="component" value="Unassembled WGS sequence"/>
</dbReference>
<dbReference type="PANTHER" id="PTHR12147:SF26">
    <property type="entry name" value="PEPTIDASE M28 DOMAIN-CONTAINING PROTEIN"/>
    <property type="match status" value="1"/>
</dbReference>
<evidence type="ECO:0000313" key="2">
    <source>
        <dbReference type="EMBL" id="NDL67482.1"/>
    </source>
</evidence>
<evidence type="ECO:0000313" key="3">
    <source>
        <dbReference type="Proteomes" id="UP000461585"/>
    </source>
</evidence>
<reference evidence="2 3" key="1">
    <citation type="submission" date="2020-01" db="EMBL/GenBank/DDBJ databases">
        <title>Anaeroalcalibacter tamaniensis gen. nov., sp. nov., moderately halophilic strictly anaerobic fermenter bacterium from mud volcano of Taman peninsula.</title>
        <authorList>
            <person name="Frolova A."/>
            <person name="Merkel A.Y."/>
            <person name="Slobodkin A.I."/>
        </authorList>
    </citation>
    <scope>NUCLEOTIDE SEQUENCE [LARGE SCALE GENOMIC DNA]</scope>
    <source>
        <strain evidence="2 3">F-3ap</strain>
    </source>
</reference>
<accession>A0A7X5HVL4</accession>
<dbReference type="Pfam" id="PF04389">
    <property type="entry name" value="Peptidase_M28"/>
    <property type="match status" value="1"/>
</dbReference>
<protein>
    <submittedName>
        <fullName evidence="2">M28 family peptidase</fullName>
    </submittedName>
</protein>
<sequence length="407" mass="44966">MSTKLCGRIREDLEVLCLRTGNRHVGSPGNQEAARYIADRMRSCGFQVETPEFACIDWRDGGSRLLLGEEALEVLTSPYSLPCDLAERPYETAGTLQELEGRDFTGKIAVLHGALCREQVMPKNFVFYNPEEHRRMVATLEAKKPLAIVAVTARNPALAGAVYPFPLFEDGDFHIPSVYLTEEEGGKILSKRSEKLSLEIDSQRIPSTGNNVIGRKKGRTEKRIVFCAHLDTKKGTPGALDNTTGVVLLLAMAELLEGYGGDYGIELLAVNGEDYYAASGQMLYLEENRGRMGEVALAVNMDGAGHKGQPSSYCLFNCGERERRGFTEAFGDPEAFLEIEPWHQGDHMLFVMEGVPAIAISSGNLWEILSEIVHTPKDTLDNVDPEKLCAIALACRRLVGLHLEKRF</sequence>
<dbReference type="Gene3D" id="3.40.630.10">
    <property type="entry name" value="Zn peptidases"/>
    <property type="match status" value="1"/>
</dbReference>